<reference evidence="2" key="1">
    <citation type="journal article" date="2014" name="Int. J. Syst. Evol. Microbiol.">
        <title>Complete genome sequence of Corynebacterium casei LMG S-19264T (=DSM 44701T), isolated from a smear-ripened cheese.</title>
        <authorList>
            <consortium name="US DOE Joint Genome Institute (JGI-PGF)"/>
            <person name="Walter F."/>
            <person name="Albersmeier A."/>
            <person name="Kalinowski J."/>
            <person name="Ruckert C."/>
        </authorList>
    </citation>
    <scope>NUCLEOTIDE SEQUENCE</scope>
    <source>
        <strain evidence="2">JCM 4714</strain>
    </source>
</reference>
<dbReference type="EMBL" id="BMVG01000042">
    <property type="protein sequence ID" value="GHE13637.1"/>
    <property type="molecule type" value="Genomic_DNA"/>
</dbReference>
<dbReference type="AlphaFoldDB" id="A0A919D662"/>
<evidence type="ECO:0000256" key="1">
    <source>
        <dbReference type="SAM" id="MobiDB-lite"/>
    </source>
</evidence>
<evidence type="ECO:0000313" key="3">
    <source>
        <dbReference type="Proteomes" id="UP000655443"/>
    </source>
</evidence>
<keyword evidence="3" id="KW-1185">Reference proteome</keyword>
<comment type="caution">
    <text evidence="2">The sequence shown here is derived from an EMBL/GenBank/DDBJ whole genome shotgun (WGS) entry which is preliminary data.</text>
</comment>
<dbReference type="RefSeq" id="WP_229882315.1">
    <property type="nucleotide sequence ID" value="NZ_BMVG01000042.1"/>
</dbReference>
<proteinExistence type="predicted"/>
<organism evidence="2 3">
    <name type="scientific">Streptomyces alanosinicus</name>
    <dbReference type="NCBI Taxonomy" id="68171"/>
    <lineage>
        <taxon>Bacteria</taxon>
        <taxon>Bacillati</taxon>
        <taxon>Actinomycetota</taxon>
        <taxon>Actinomycetes</taxon>
        <taxon>Kitasatosporales</taxon>
        <taxon>Streptomycetaceae</taxon>
        <taxon>Streptomyces</taxon>
    </lineage>
</organism>
<dbReference type="Proteomes" id="UP000655443">
    <property type="component" value="Unassembled WGS sequence"/>
</dbReference>
<evidence type="ECO:0000313" key="2">
    <source>
        <dbReference type="EMBL" id="GHE13637.1"/>
    </source>
</evidence>
<gene>
    <name evidence="2" type="ORF">GCM10010339_81260</name>
</gene>
<reference evidence="2" key="2">
    <citation type="submission" date="2020-09" db="EMBL/GenBank/DDBJ databases">
        <authorList>
            <person name="Sun Q."/>
            <person name="Ohkuma M."/>
        </authorList>
    </citation>
    <scope>NUCLEOTIDE SEQUENCE</scope>
    <source>
        <strain evidence="2">JCM 4714</strain>
    </source>
</reference>
<accession>A0A919D662</accession>
<name>A0A919D662_9ACTN</name>
<protein>
    <submittedName>
        <fullName evidence="2">Uncharacterized protein</fullName>
    </submittedName>
</protein>
<sequence length="158" mass="17114">MGDGGSRWRLAVPAGGDTLRQERLTWDLHDRLREVDGLVVGFADDDQPAGPGHKGAGVGDVALWATTATAVARPVSRILITLIKEWCAKERHRQVEVTLEGSSLTITGRPDAAQEHLVREFLDKVHLDKAHGDKVHGDKVHGDKVHGDEGDGPGDVRE</sequence>
<feature type="region of interest" description="Disordered" evidence="1">
    <location>
        <begin position="132"/>
        <end position="158"/>
    </location>
</feature>